<dbReference type="SUPFAM" id="SSF57603">
    <property type="entry name" value="FnI-like domain"/>
    <property type="match status" value="3"/>
</dbReference>
<dbReference type="EMBL" id="NCKU01001430">
    <property type="protein sequence ID" value="RWS12121.1"/>
    <property type="molecule type" value="Genomic_DNA"/>
</dbReference>
<proteinExistence type="predicted"/>
<evidence type="ECO:0000313" key="6">
    <source>
        <dbReference type="EMBL" id="RWS12121.1"/>
    </source>
</evidence>
<dbReference type="PANTHER" id="PTHR46698:SF3">
    <property type="entry name" value="TENECTIN ISOFORM 1-RELATED"/>
    <property type="match status" value="1"/>
</dbReference>
<keyword evidence="2" id="KW-0964">Secreted</keyword>
<gene>
    <name evidence="7" type="ORF">B4U79_03395</name>
    <name evidence="6" type="ORF">B4U79_07172</name>
</gene>
<evidence type="ECO:0000256" key="2">
    <source>
        <dbReference type="ARBA" id="ARBA00022525"/>
    </source>
</evidence>
<dbReference type="STRING" id="1965070.A0A3S3Q1J5"/>
<feature type="region of interest" description="Disordered" evidence="4">
    <location>
        <begin position="585"/>
        <end position="605"/>
    </location>
</feature>
<evidence type="ECO:0000313" key="7">
    <source>
        <dbReference type="EMBL" id="RWS12146.1"/>
    </source>
</evidence>
<evidence type="ECO:0000256" key="3">
    <source>
        <dbReference type="ARBA" id="ARBA00022729"/>
    </source>
</evidence>
<organism evidence="7 8">
    <name type="scientific">Dinothrombium tinctorium</name>
    <dbReference type="NCBI Taxonomy" id="1965070"/>
    <lineage>
        <taxon>Eukaryota</taxon>
        <taxon>Metazoa</taxon>
        <taxon>Ecdysozoa</taxon>
        <taxon>Arthropoda</taxon>
        <taxon>Chelicerata</taxon>
        <taxon>Arachnida</taxon>
        <taxon>Acari</taxon>
        <taxon>Acariformes</taxon>
        <taxon>Trombidiformes</taxon>
        <taxon>Prostigmata</taxon>
        <taxon>Anystina</taxon>
        <taxon>Parasitengona</taxon>
        <taxon>Trombidioidea</taxon>
        <taxon>Trombidiidae</taxon>
        <taxon>Dinothrombium</taxon>
    </lineage>
</organism>
<feature type="compositionally biased region" description="Polar residues" evidence="4">
    <location>
        <begin position="1060"/>
        <end position="1069"/>
    </location>
</feature>
<protein>
    <recommendedName>
        <fullName evidence="5">VWFC domain-containing protein</fullName>
    </recommendedName>
</protein>
<feature type="region of interest" description="Disordered" evidence="4">
    <location>
        <begin position="1010"/>
        <end position="1143"/>
    </location>
</feature>
<dbReference type="Gene3D" id="2.10.70.10">
    <property type="entry name" value="Complement Module, domain 1"/>
    <property type="match status" value="2"/>
</dbReference>
<dbReference type="InterPro" id="IPR001007">
    <property type="entry name" value="VWF_dom"/>
</dbReference>
<feature type="domain" description="VWFC" evidence="5">
    <location>
        <begin position="28"/>
        <end position="94"/>
    </location>
</feature>
<dbReference type="PANTHER" id="PTHR46698">
    <property type="entry name" value="CROSSVEINLESS 2"/>
    <property type="match status" value="1"/>
</dbReference>
<feature type="compositionally biased region" description="Basic and acidic residues" evidence="4">
    <location>
        <begin position="352"/>
        <end position="363"/>
    </location>
</feature>
<dbReference type="EMBL" id="NCKU01001416">
    <property type="protein sequence ID" value="RWS12146.1"/>
    <property type="molecule type" value="Genomic_DNA"/>
</dbReference>
<keyword evidence="3" id="KW-0732">Signal</keyword>
<dbReference type="Proteomes" id="UP000285301">
    <property type="component" value="Unassembled WGS sequence"/>
</dbReference>
<comment type="subcellular location">
    <subcellularLocation>
        <location evidence="1">Secreted</location>
    </subcellularLocation>
</comment>
<comment type="caution">
    <text evidence="7">The sequence shown here is derived from an EMBL/GenBank/DDBJ whole genome shotgun (WGS) entry which is preliminary data.</text>
</comment>
<reference evidence="7 8" key="1">
    <citation type="journal article" date="2018" name="Gigascience">
        <title>Genomes of trombidid mites reveal novel predicted allergens and laterally-transferred genes associated with secondary metabolism.</title>
        <authorList>
            <person name="Dong X."/>
            <person name="Chaisiri K."/>
            <person name="Xia D."/>
            <person name="Armstrong S.D."/>
            <person name="Fang Y."/>
            <person name="Donnelly M.J."/>
            <person name="Kadowaki T."/>
            <person name="McGarry J.W."/>
            <person name="Darby A.C."/>
            <person name="Makepeace B.L."/>
        </authorList>
    </citation>
    <scope>NUCLEOTIDE SEQUENCE [LARGE SCALE GENOMIC DNA]</scope>
    <source>
        <strain evidence="7">UoL-WK</strain>
    </source>
</reference>
<feature type="compositionally biased region" description="Basic and acidic residues" evidence="4">
    <location>
        <begin position="593"/>
        <end position="605"/>
    </location>
</feature>
<feature type="region of interest" description="Disordered" evidence="4">
    <location>
        <begin position="482"/>
        <end position="511"/>
    </location>
</feature>
<feature type="compositionally biased region" description="Polar residues" evidence="4">
    <location>
        <begin position="1102"/>
        <end position="1134"/>
    </location>
</feature>
<evidence type="ECO:0000256" key="1">
    <source>
        <dbReference type="ARBA" id="ARBA00004613"/>
    </source>
</evidence>
<dbReference type="OrthoDB" id="10072086at2759"/>
<evidence type="ECO:0000259" key="5">
    <source>
        <dbReference type="PROSITE" id="PS50184"/>
    </source>
</evidence>
<dbReference type="GO" id="GO:0005576">
    <property type="term" value="C:extracellular region"/>
    <property type="evidence" value="ECO:0007669"/>
    <property type="project" value="UniProtKB-SubCell"/>
</dbReference>
<dbReference type="AlphaFoldDB" id="A0A3S3Q1J5"/>
<feature type="non-terminal residue" evidence="7">
    <location>
        <position position="1143"/>
    </location>
</feature>
<keyword evidence="8" id="KW-1185">Reference proteome</keyword>
<feature type="region of interest" description="Disordered" evidence="4">
    <location>
        <begin position="330"/>
        <end position="364"/>
    </location>
</feature>
<sequence length="1143" mass="127054">RYSVRNRLLFLRCENKILKQFSLCTHLTGCVYQNKKYPHGEQVITSEPCLNCTCKKGVLLCFLRVCPALIAAPTSEDCQTVREPGQCCPVLKCLSNSTTTTTYSTLLDESETPFFSTISTTSNYVEDDDPNTSTVLSIDNKSSSDASVTAALETGTLCAHNRNTFVTKFQNRVTITQRDGTTVFQTNPTTVFHDSPKYVTSSPESLASKSEEEDLASEINSITGGCYINGSHYAEGSAVMSSSFCEYCYCIRSKRMCIRPRCHLSILGCIPRYTSEYACCPTSYVCGNALSFILLAAHRGHVFFLNKGQNAISLRENPLLSTTTTTTLKPITKSSSRKDATQPLLRSESMAEESKVNKSREVSSDGEVNTLLDNALNESEIAIRETTENLLFNELRERNDLNDNDSTTAVESNHEMSEEFVTVSGDIKLTTATEVSGAFANSTGVYTAIENVNVVENETNKSEVNASVDDSNKLKEANKHLLHHSKAEEDNSLWRSEDAENKPNATQTPRDKIEEMLDGIIHALDKRLQSSLPAEPRLPIKKITEFFANIKTGQHASKKQEIQPIYTPNDAAYQQASPYIPLNKYYSTSRSQPTEESKEETKKQAPIEYKRGSVFDEDAKVEIITAGTPLVQTSSNDDTILVNLSPASFKVGSVLPDENDHIKRDHSVNNHQPQLVSFPSHYTNEWKAVNDNHAQRPHSPTEWHTLSHMNAEIPKESLYYRQIPKSESNKSDVTALDKKARLDVQENAEFYLTSYGNQMKYTPFAAHDASVAYNGNILQKNNGSAAVRVPINRNNGHPLNKPMALSSLCIVDKMEYANGAIIPKPDPCVVCRCFYGRELCQQQKCPSAPRPDCTPEFVSGFCCPRYTCPGALNELPKHVHPVANNDAKHSLPLPDKALLPINDLPFRKAPQYPSPHLKTTKAPSTTPRVMIPIDKVTEPMRPENYNMFDENAFKNDRPKETLAAPVPGFPSVPSHVHEVQNKRPPFPLDPTPRPFVQQLFGFLNQDNKQGTRVHFPHEKKPESKPSTSDKLAVQPPRSDSVGALVPPRPQPPPAFVRHPQQATSGNNYMNRMPQPYAATPQRQSGWKIPPQFSGPNQHHALESNTSPVKISAESKPTAQSNNNVSNKSETLSVKSEQENSIKQ</sequence>
<evidence type="ECO:0000256" key="4">
    <source>
        <dbReference type="SAM" id="MobiDB-lite"/>
    </source>
</evidence>
<feature type="non-terminal residue" evidence="7">
    <location>
        <position position="1"/>
    </location>
</feature>
<reference evidence="7" key="2">
    <citation type="submission" date="2018-11" db="EMBL/GenBank/DDBJ databases">
        <title>Trombidioid mite genomics.</title>
        <authorList>
            <person name="Dong X."/>
        </authorList>
    </citation>
    <scope>NUCLEOTIDE SEQUENCE</scope>
    <source>
        <strain evidence="7">UoL-WK</strain>
    </source>
</reference>
<name>A0A3S3Q1J5_9ACAR</name>
<dbReference type="SMART" id="SM00214">
    <property type="entry name" value="VWC"/>
    <property type="match status" value="3"/>
</dbReference>
<evidence type="ECO:0000313" key="8">
    <source>
        <dbReference type="Proteomes" id="UP000285301"/>
    </source>
</evidence>
<dbReference type="PROSITE" id="PS50184">
    <property type="entry name" value="VWFC_2"/>
    <property type="match status" value="1"/>
</dbReference>
<dbReference type="InterPro" id="IPR052424">
    <property type="entry name" value="Kielin_Chordin-BMP_Reg"/>
</dbReference>
<accession>A0A3S3Q1J5</accession>